<name>A0A6A6REB4_9PEZI</name>
<keyword evidence="2" id="KW-1185">Reference proteome</keyword>
<dbReference type="AlphaFoldDB" id="A0A6A6REB4"/>
<evidence type="ECO:0000313" key="2">
    <source>
        <dbReference type="Proteomes" id="UP000799750"/>
    </source>
</evidence>
<gene>
    <name evidence="1" type="ORF">BU16DRAFT_532481</name>
</gene>
<sequence>MPLNHLVFYDSNGKKLDLERSGFKEISAPDGIQAESRLHSLPREIRDMIWEYAWGGHVVQIRERAKTSRNFSLDNSLASIRQMHFDLHHWPEWDANRWTEIVSAIPGLKSLHLTITGSGCPLSLWEYFDLRQSPQIVDPTTDYTWPSALGHLATMLPAFQQLRLDEHRTTCTIEQLHGTPRRLSHRPHIILVMYGQTFWQIGPDVPYTVKDTRKLAEQIRGFLLRRVPDERAPNGTNDQGRVDELDFNSNIFFKILNTRLLTVTRGN</sequence>
<organism evidence="1 2">
    <name type="scientific">Lophium mytilinum</name>
    <dbReference type="NCBI Taxonomy" id="390894"/>
    <lineage>
        <taxon>Eukaryota</taxon>
        <taxon>Fungi</taxon>
        <taxon>Dikarya</taxon>
        <taxon>Ascomycota</taxon>
        <taxon>Pezizomycotina</taxon>
        <taxon>Dothideomycetes</taxon>
        <taxon>Pleosporomycetidae</taxon>
        <taxon>Mytilinidiales</taxon>
        <taxon>Mytilinidiaceae</taxon>
        <taxon>Lophium</taxon>
    </lineage>
</organism>
<accession>A0A6A6REB4</accession>
<protein>
    <submittedName>
        <fullName evidence="1">Uncharacterized protein</fullName>
    </submittedName>
</protein>
<dbReference type="EMBL" id="MU004181">
    <property type="protein sequence ID" value="KAF2502080.1"/>
    <property type="molecule type" value="Genomic_DNA"/>
</dbReference>
<dbReference type="Proteomes" id="UP000799750">
    <property type="component" value="Unassembled WGS sequence"/>
</dbReference>
<evidence type="ECO:0000313" key="1">
    <source>
        <dbReference type="EMBL" id="KAF2502080.1"/>
    </source>
</evidence>
<reference evidence="1" key="1">
    <citation type="journal article" date="2020" name="Stud. Mycol.">
        <title>101 Dothideomycetes genomes: a test case for predicting lifestyles and emergence of pathogens.</title>
        <authorList>
            <person name="Haridas S."/>
            <person name="Albert R."/>
            <person name="Binder M."/>
            <person name="Bloem J."/>
            <person name="Labutti K."/>
            <person name="Salamov A."/>
            <person name="Andreopoulos B."/>
            <person name="Baker S."/>
            <person name="Barry K."/>
            <person name="Bills G."/>
            <person name="Bluhm B."/>
            <person name="Cannon C."/>
            <person name="Castanera R."/>
            <person name="Culley D."/>
            <person name="Daum C."/>
            <person name="Ezra D."/>
            <person name="Gonzalez J."/>
            <person name="Henrissat B."/>
            <person name="Kuo A."/>
            <person name="Liang C."/>
            <person name="Lipzen A."/>
            <person name="Lutzoni F."/>
            <person name="Magnuson J."/>
            <person name="Mondo S."/>
            <person name="Nolan M."/>
            <person name="Ohm R."/>
            <person name="Pangilinan J."/>
            <person name="Park H.-J."/>
            <person name="Ramirez L."/>
            <person name="Alfaro M."/>
            <person name="Sun H."/>
            <person name="Tritt A."/>
            <person name="Yoshinaga Y."/>
            <person name="Zwiers L.-H."/>
            <person name="Turgeon B."/>
            <person name="Goodwin S."/>
            <person name="Spatafora J."/>
            <person name="Crous P."/>
            <person name="Grigoriev I."/>
        </authorList>
    </citation>
    <scope>NUCLEOTIDE SEQUENCE</scope>
    <source>
        <strain evidence="1">CBS 269.34</strain>
    </source>
</reference>
<proteinExistence type="predicted"/>